<comment type="caution">
    <text evidence="1">The sequence shown here is derived from an EMBL/GenBank/DDBJ whole genome shotgun (WGS) entry which is preliminary data.</text>
</comment>
<name>A0A1F5PFE2_9BACT</name>
<dbReference type="Gene3D" id="3.50.30.50">
    <property type="entry name" value="Putative cyclase"/>
    <property type="match status" value="1"/>
</dbReference>
<evidence type="ECO:0008006" key="3">
    <source>
        <dbReference type="Google" id="ProtNLM"/>
    </source>
</evidence>
<dbReference type="STRING" id="1817828.A2722_04150"/>
<gene>
    <name evidence="1" type="ORF">A2722_04150</name>
</gene>
<evidence type="ECO:0000313" key="1">
    <source>
        <dbReference type="EMBL" id="OGE88621.1"/>
    </source>
</evidence>
<accession>A0A1F5PFE2</accession>
<proteinExistence type="predicted"/>
<dbReference type="Pfam" id="PF04199">
    <property type="entry name" value="Cyclase"/>
    <property type="match status" value="1"/>
</dbReference>
<dbReference type="Proteomes" id="UP000178377">
    <property type="component" value="Unassembled WGS sequence"/>
</dbReference>
<dbReference type="EMBL" id="MFEO01000031">
    <property type="protein sequence ID" value="OGE88621.1"/>
    <property type="molecule type" value="Genomic_DNA"/>
</dbReference>
<reference evidence="1 2" key="1">
    <citation type="journal article" date="2016" name="Nat. Commun.">
        <title>Thousands of microbial genomes shed light on interconnected biogeochemical processes in an aquifer system.</title>
        <authorList>
            <person name="Anantharaman K."/>
            <person name="Brown C.T."/>
            <person name="Hug L.A."/>
            <person name="Sharon I."/>
            <person name="Castelle C.J."/>
            <person name="Probst A.J."/>
            <person name="Thomas B.C."/>
            <person name="Singh A."/>
            <person name="Wilkins M.J."/>
            <person name="Karaoz U."/>
            <person name="Brodie E.L."/>
            <person name="Williams K.H."/>
            <person name="Hubbard S.S."/>
            <person name="Banfield J.F."/>
        </authorList>
    </citation>
    <scope>NUCLEOTIDE SEQUENCE [LARGE SCALE GENOMIC DNA]</scope>
</reference>
<organism evidence="1 2">
    <name type="scientific">Candidatus Doudnabacteria bacterium RIFCSPHIGHO2_01_FULL_50_11</name>
    <dbReference type="NCBI Taxonomy" id="1817828"/>
    <lineage>
        <taxon>Bacteria</taxon>
        <taxon>Candidatus Doudnaibacteriota</taxon>
    </lineage>
</organism>
<evidence type="ECO:0000313" key="2">
    <source>
        <dbReference type="Proteomes" id="UP000178377"/>
    </source>
</evidence>
<dbReference type="PANTHER" id="PTHR31118:SF32">
    <property type="entry name" value="KYNURENINE FORMAMIDASE"/>
    <property type="match status" value="1"/>
</dbReference>
<dbReference type="GO" id="GO:0019441">
    <property type="term" value="P:L-tryptophan catabolic process to kynurenine"/>
    <property type="evidence" value="ECO:0007669"/>
    <property type="project" value="InterPro"/>
</dbReference>
<dbReference type="InterPro" id="IPR007325">
    <property type="entry name" value="KFase/CYL"/>
</dbReference>
<dbReference type="SUPFAM" id="SSF102198">
    <property type="entry name" value="Putative cyclase"/>
    <property type="match status" value="1"/>
</dbReference>
<dbReference type="GO" id="GO:0004061">
    <property type="term" value="F:arylformamidase activity"/>
    <property type="evidence" value="ECO:0007669"/>
    <property type="project" value="InterPro"/>
</dbReference>
<protein>
    <recommendedName>
        <fullName evidence="3">Cyclase</fullName>
    </recommendedName>
</protein>
<sequence>MKFFDVTLPLSPYLVSWPGDVKFSRKERHREATTSRLVISSHAGTHIDAPRHFFFRKSGVDAIALSKLVGRVRVVSVNARRLIMPSDINFEPKRGDKILFKTRNFSLVNKRKFTADYVSMSLEAARILARKKVDLVGIDYLGIEAADAPGFPVHKVLLRAGVVILEGLDLSRIQKGQWNIAALPLKIKNGDGSPCRVVVWK</sequence>
<dbReference type="AlphaFoldDB" id="A0A1F5PFE2"/>
<dbReference type="PANTHER" id="PTHR31118">
    <property type="entry name" value="CYCLASE-LIKE PROTEIN 2"/>
    <property type="match status" value="1"/>
</dbReference>
<dbReference type="InterPro" id="IPR037175">
    <property type="entry name" value="KFase_sf"/>
</dbReference>